<dbReference type="EMBL" id="CP036274">
    <property type="protein sequence ID" value="QDU26540.1"/>
    <property type="molecule type" value="Genomic_DNA"/>
</dbReference>
<sequence precursor="true">MMPKFNLTRRETFRLAAAGVSAISCSGWLGSLAAQAAEVPKRKHKSCILLWMDGGPSQTDTFDPKPDAPQEYRGTFKTIATSVPGLQIAEGYSKVSQLMQHACVIRGMSTTEAAEHWRARIYMHTSYRPNFAGLSYPSFGSIVSSQRANESGLPNFVVTGKTMNDGGFAHIAGGGYLGPKHNGLILRNLSKGLENAAPPVDETEFAARLSLAEKLAASFQRTAPIPAVGAQRSAYQSAVELMRSPKSKVFDLTQEPSEVHDRYGKHEFGQGCLLARRLVEAGVPFVEVYLQDWDTHEQRRADMVRNELLPASDQAMHALITDLKDRGLLDDTLIIWMGEFGRTPKTHHASGARNHYDKAWSTAFFGGGAPGGAVIGRTDDKAAEVIDRPVSGPDFMATVLKLLGIDPHLELQAGNRPVRAAAPGGKPVKEITG</sequence>
<organism evidence="2 3">
    <name type="scientific">Anatilimnocola aggregata</name>
    <dbReference type="NCBI Taxonomy" id="2528021"/>
    <lineage>
        <taxon>Bacteria</taxon>
        <taxon>Pseudomonadati</taxon>
        <taxon>Planctomycetota</taxon>
        <taxon>Planctomycetia</taxon>
        <taxon>Pirellulales</taxon>
        <taxon>Pirellulaceae</taxon>
        <taxon>Anatilimnocola</taxon>
    </lineage>
</organism>
<evidence type="ECO:0008006" key="4">
    <source>
        <dbReference type="Google" id="ProtNLM"/>
    </source>
</evidence>
<dbReference type="PROSITE" id="PS51318">
    <property type="entry name" value="TAT"/>
    <property type="match status" value="1"/>
</dbReference>
<dbReference type="InterPro" id="IPR017850">
    <property type="entry name" value="Alkaline_phosphatase_core_sf"/>
</dbReference>
<dbReference type="PROSITE" id="PS51257">
    <property type="entry name" value="PROKAR_LIPOPROTEIN"/>
    <property type="match status" value="1"/>
</dbReference>
<dbReference type="AlphaFoldDB" id="A0A517Y8H4"/>
<dbReference type="InterPro" id="IPR010869">
    <property type="entry name" value="DUF1501"/>
</dbReference>
<keyword evidence="3" id="KW-1185">Reference proteome</keyword>
<accession>A0A517Y8H4</accession>
<dbReference type="PANTHER" id="PTHR43737">
    <property type="entry name" value="BLL7424 PROTEIN"/>
    <property type="match status" value="1"/>
</dbReference>
<dbReference type="Pfam" id="PF07394">
    <property type="entry name" value="DUF1501"/>
    <property type="match status" value="1"/>
</dbReference>
<dbReference type="RefSeq" id="WP_145087217.1">
    <property type="nucleotide sequence ID" value="NZ_CP036274.1"/>
</dbReference>
<dbReference type="Proteomes" id="UP000315017">
    <property type="component" value="Chromosome"/>
</dbReference>
<evidence type="ECO:0000313" key="2">
    <source>
        <dbReference type="EMBL" id="QDU26540.1"/>
    </source>
</evidence>
<dbReference type="OrthoDB" id="127333at2"/>
<feature type="chain" id="PRO_5022026888" description="DUF1501 domain-containing protein" evidence="1">
    <location>
        <begin position="37"/>
        <end position="433"/>
    </location>
</feature>
<keyword evidence="1" id="KW-0732">Signal</keyword>
<dbReference type="Gene3D" id="3.40.720.10">
    <property type="entry name" value="Alkaline Phosphatase, subunit A"/>
    <property type="match status" value="1"/>
</dbReference>
<dbReference type="InterPro" id="IPR006311">
    <property type="entry name" value="TAT_signal"/>
</dbReference>
<evidence type="ECO:0000256" key="1">
    <source>
        <dbReference type="SAM" id="SignalP"/>
    </source>
</evidence>
<feature type="signal peptide" evidence="1">
    <location>
        <begin position="1"/>
        <end position="36"/>
    </location>
</feature>
<protein>
    <recommendedName>
        <fullName evidence="4">DUF1501 domain-containing protein</fullName>
    </recommendedName>
</protein>
<reference evidence="2 3" key="1">
    <citation type="submission" date="2019-02" db="EMBL/GenBank/DDBJ databases">
        <title>Deep-cultivation of Planctomycetes and their phenomic and genomic characterization uncovers novel biology.</title>
        <authorList>
            <person name="Wiegand S."/>
            <person name="Jogler M."/>
            <person name="Boedeker C."/>
            <person name="Pinto D."/>
            <person name="Vollmers J."/>
            <person name="Rivas-Marin E."/>
            <person name="Kohn T."/>
            <person name="Peeters S.H."/>
            <person name="Heuer A."/>
            <person name="Rast P."/>
            <person name="Oberbeckmann S."/>
            <person name="Bunk B."/>
            <person name="Jeske O."/>
            <person name="Meyerdierks A."/>
            <person name="Storesund J.E."/>
            <person name="Kallscheuer N."/>
            <person name="Luecker S."/>
            <person name="Lage O.M."/>
            <person name="Pohl T."/>
            <person name="Merkel B.J."/>
            <person name="Hornburger P."/>
            <person name="Mueller R.-W."/>
            <person name="Bruemmer F."/>
            <person name="Labrenz M."/>
            <person name="Spormann A.M."/>
            <person name="Op den Camp H."/>
            <person name="Overmann J."/>
            <person name="Amann R."/>
            <person name="Jetten M.S.M."/>
            <person name="Mascher T."/>
            <person name="Medema M.H."/>
            <person name="Devos D.P."/>
            <person name="Kaster A.-K."/>
            <person name="Ovreas L."/>
            <person name="Rohde M."/>
            <person name="Galperin M.Y."/>
            <person name="Jogler C."/>
        </authorList>
    </citation>
    <scope>NUCLEOTIDE SEQUENCE [LARGE SCALE GENOMIC DNA]</scope>
    <source>
        <strain evidence="2 3">ETA_A8</strain>
    </source>
</reference>
<gene>
    <name evidence="2" type="ORF">ETAA8_16200</name>
</gene>
<proteinExistence type="predicted"/>
<dbReference type="KEGG" id="aagg:ETAA8_16200"/>
<dbReference type="PANTHER" id="PTHR43737:SF1">
    <property type="entry name" value="DUF1501 DOMAIN-CONTAINING PROTEIN"/>
    <property type="match status" value="1"/>
</dbReference>
<dbReference type="SUPFAM" id="SSF53649">
    <property type="entry name" value="Alkaline phosphatase-like"/>
    <property type="match status" value="1"/>
</dbReference>
<name>A0A517Y8H4_9BACT</name>
<evidence type="ECO:0000313" key="3">
    <source>
        <dbReference type="Proteomes" id="UP000315017"/>
    </source>
</evidence>